<dbReference type="PROSITE" id="PS00036">
    <property type="entry name" value="BZIP_BASIC"/>
    <property type="match status" value="1"/>
</dbReference>
<gene>
    <name evidence="9" type="ORF">SLS58_008406</name>
</gene>
<dbReference type="InterPro" id="IPR046347">
    <property type="entry name" value="bZIP_sf"/>
</dbReference>
<evidence type="ECO:0000256" key="3">
    <source>
        <dbReference type="ARBA" id="ARBA00023125"/>
    </source>
</evidence>
<evidence type="ECO:0000256" key="1">
    <source>
        <dbReference type="ARBA" id="ARBA00004123"/>
    </source>
</evidence>
<evidence type="ECO:0000256" key="4">
    <source>
        <dbReference type="ARBA" id="ARBA00023163"/>
    </source>
</evidence>
<dbReference type="SUPFAM" id="SSF57959">
    <property type="entry name" value="Leucine zipper domain"/>
    <property type="match status" value="1"/>
</dbReference>
<keyword evidence="5" id="KW-0539">Nucleus</keyword>
<dbReference type="PANTHER" id="PTHR13044:SF14">
    <property type="entry name" value="CRYPTOCEPHAL, ISOFORM A"/>
    <property type="match status" value="1"/>
</dbReference>
<evidence type="ECO:0000259" key="8">
    <source>
        <dbReference type="PROSITE" id="PS50217"/>
    </source>
</evidence>
<protein>
    <recommendedName>
        <fullName evidence="8">BZIP domain-containing protein</fullName>
    </recommendedName>
</protein>
<dbReference type="Proteomes" id="UP001521184">
    <property type="component" value="Unassembled WGS sequence"/>
</dbReference>
<proteinExistence type="predicted"/>
<evidence type="ECO:0000313" key="9">
    <source>
        <dbReference type="EMBL" id="KAL1638948.1"/>
    </source>
</evidence>
<name>A0ABR3THC9_9PEZI</name>
<organism evidence="9 10">
    <name type="scientific">Diplodia intermedia</name>
    <dbReference type="NCBI Taxonomy" id="856260"/>
    <lineage>
        <taxon>Eukaryota</taxon>
        <taxon>Fungi</taxon>
        <taxon>Dikarya</taxon>
        <taxon>Ascomycota</taxon>
        <taxon>Pezizomycotina</taxon>
        <taxon>Dothideomycetes</taxon>
        <taxon>Dothideomycetes incertae sedis</taxon>
        <taxon>Botryosphaeriales</taxon>
        <taxon>Botryosphaeriaceae</taxon>
        <taxon>Diplodia</taxon>
    </lineage>
</organism>
<evidence type="ECO:0000256" key="5">
    <source>
        <dbReference type="ARBA" id="ARBA00023242"/>
    </source>
</evidence>
<keyword evidence="2" id="KW-0805">Transcription regulation</keyword>
<feature type="coiled-coil region" evidence="6">
    <location>
        <begin position="173"/>
        <end position="214"/>
    </location>
</feature>
<keyword evidence="6" id="KW-0175">Coiled coil</keyword>
<evidence type="ECO:0000256" key="7">
    <source>
        <dbReference type="SAM" id="MobiDB-lite"/>
    </source>
</evidence>
<reference evidence="9 10" key="1">
    <citation type="journal article" date="2023" name="Plant Dis.">
        <title>First Report of Diplodia intermedia Causing Canker and Dieback Diseases on Apple Trees in Canada.</title>
        <authorList>
            <person name="Ellouze W."/>
            <person name="Ilyukhin E."/>
            <person name="Sulman M."/>
            <person name="Ali S."/>
        </authorList>
    </citation>
    <scope>NUCLEOTIDE SEQUENCE [LARGE SCALE GENOMIC DNA]</scope>
    <source>
        <strain evidence="9 10">M45-28</strain>
    </source>
</reference>
<sequence length="219" mass="24179">MSACFSLSVFYYSIQPNTSGFLHLGNHNCLASDFTGTSLDFAFTHGNSSPDLLAPFAEPYQPLPPSSVPGSFFNSDFDTASLDIFAGLQDDPLLFALDGANNGSNYSDESPDNLFSQPNMYNESFLAATLNPTSGFSSSAGGKRKRPASGDEPADESLADKRRRNNLAAAKYRQKKVDRITELEDEVKEVSKERDELKLQLARRDAELELLRKLMMDRK</sequence>
<dbReference type="InterPro" id="IPR004827">
    <property type="entry name" value="bZIP"/>
</dbReference>
<dbReference type="CDD" id="cd14686">
    <property type="entry name" value="bZIP"/>
    <property type="match status" value="1"/>
</dbReference>
<dbReference type="PROSITE" id="PS50217">
    <property type="entry name" value="BZIP"/>
    <property type="match status" value="1"/>
</dbReference>
<evidence type="ECO:0000256" key="2">
    <source>
        <dbReference type="ARBA" id="ARBA00023015"/>
    </source>
</evidence>
<feature type="domain" description="BZIP" evidence="8">
    <location>
        <begin position="155"/>
        <end position="218"/>
    </location>
</feature>
<accession>A0ABR3THC9</accession>
<dbReference type="Gene3D" id="1.20.5.170">
    <property type="match status" value="1"/>
</dbReference>
<comment type="caution">
    <text evidence="9">The sequence shown here is derived from an EMBL/GenBank/DDBJ whole genome shotgun (WGS) entry which is preliminary data.</text>
</comment>
<dbReference type="PANTHER" id="PTHR13044">
    <property type="entry name" value="ACTIVATING TRANSCRIPTION FACTOR ATF 4/5"/>
    <property type="match status" value="1"/>
</dbReference>
<keyword evidence="10" id="KW-1185">Reference proteome</keyword>
<dbReference type="Pfam" id="PF07716">
    <property type="entry name" value="bZIP_2"/>
    <property type="match status" value="1"/>
</dbReference>
<evidence type="ECO:0000313" key="10">
    <source>
        <dbReference type="Proteomes" id="UP001521184"/>
    </source>
</evidence>
<keyword evidence="3" id="KW-0238">DNA-binding</keyword>
<evidence type="ECO:0000256" key="6">
    <source>
        <dbReference type="SAM" id="Coils"/>
    </source>
</evidence>
<comment type="subcellular location">
    <subcellularLocation>
        <location evidence="1">Nucleus</location>
    </subcellularLocation>
</comment>
<dbReference type="SMART" id="SM00338">
    <property type="entry name" value="BRLZ"/>
    <property type="match status" value="1"/>
</dbReference>
<feature type="region of interest" description="Disordered" evidence="7">
    <location>
        <begin position="135"/>
        <end position="166"/>
    </location>
</feature>
<dbReference type="EMBL" id="JAKEKT020000071">
    <property type="protein sequence ID" value="KAL1638948.1"/>
    <property type="molecule type" value="Genomic_DNA"/>
</dbReference>
<keyword evidence="4" id="KW-0804">Transcription</keyword>